<proteinExistence type="predicted"/>
<dbReference type="AlphaFoldDB" id="A0A915MI71"/>
<evidence type="ECO:0000313" key="1">
    <source>
        <dbReference type="Proteomes" id="UP000887561"/>
    </source>
</evidence>
<accession>A0A915MI71</accession>
<evidence type="ECO:0000313" key="2">
    <source>
        <dbReference type="WBParaSite" id="scaffold4017_cov243.g7492"/>
    </source>
</evidence>
<protein>
    <submittedName>
        <fullName evidence="2">Uncharacterized protein</fullName>
    </submittedName>
</protein>
<reference evidence="2" key="1">
    <citation type="submission" date="2022-11" db="UniProtKB">
        <authorList>
            <consortium name="WormBaseParasite"/>
        </authorList>
    </citation>
    <scope>IDENTIFICATION</scope>
</reference>
<organism evidence="1 2">
    <name type="scientific">Meloidogyne javanica</name>
    <name type="common">Root-knot nematode worm</name>
    <dbReference type="NCBI Taxonomy" id="6303"/>
    <lineage>
        <taxon>Eukaryota</taxon>
        <taxon>Metazoa</taxon>
        <taxon>Ecdysozoa</taxon>
        <taxon>Nematoda</taxon>
        <taxon>Chromadorea</taxon>
        <taxon>Rhabditida</taxon>
        <taxon>Tylenchina</taxon>
        <taxon>Tylenchomorpha</taxon>
        <taxon>Tylenchoidea</taxon>
        <taxon>Meloidogynidae</taxon>
        <taxon>Meloidogyninae</taxon>
        <taxon>Meloidogyne</taxon>
        <taxon>Meloidogyne incognita group</taxon>
    </lineage>
</organism>
<dbReference type="Proteomes" id="UP000887561">
    <property type="component" value="Unplaced"/>
</dbReference>
<sequence length="171" mass="20319">MQIPQHWNGDCGGLANQMWRFAVIYSLAKSIGRFPGISYASTWTCDKLNSPREIERTIPLFHAVQYYFVCNPKENLGKQNFKDFPKNFVESNDEFIYDRTFEDHCCKYYDARSDKSHKFCVYTRRGDFTKAKWKEWHKASDVMFTEKGVEYILKNELKLRHQHMDGGLDIY</sequence>
<keyword evidence="1" id="KW-1185">Reference proteome</keyword>
<name>A0A915MI71_MELJA</name>
<dbReference type="WBParaSite" id="scaffold4017_cov243.g7492">
    <property type="protein sequence ID" value="scaffold4017_cov243.g7492"/>
    <property type="gene ID" value="scaffold4017_cov243.g7492"/>
</dbReference>